<proteinExistence type="predicted"/>
<name>A0A5B7ET08_PORTR</name>
<reference evidence="1 2" key="1">
    <citation type="submission" date="2019-05" db="EMBL/GenBank/DDBJ databases">
        <title>Another draft genome of Portunus trituberculatus and its Hox gene families provides insights of decapod evolution.</title>
        <authorList>
            <person name="Jeong J.-H."/>
            <person name="Song I."/>
            <person name="Kim S."/>
            <person name="Choi T."/>
            <person name="Kim D."/>
            <person name="Ryu S."/>
            <person name="Kim W."/>
        </authorList>
    </citation>
    <scope>NUCLEOTIDE SEQUENCE [LARGE SCALE GENOMIC DNA]</scope>
    <source>
        <tissue evidence="1">Muscle</tissue>
    </source>
</reference>
<protein>
    <submittedName>
        <fullName evidence="1">Uncharacterized protein</fullName>
    </submittedName>
</protein>
<dbReference type="Proteomes" id="UP000324222">
    <property type="component" value="Unassembled WGS sequence"/>
</dbReference>
<evidence type="ECO:0000313" key="2">
    <source>
        <dbReference type="Proteomes" id="UP000324222"/>
    </source>
</evidence>
<dbReference type="AlphaFoldDB" id="A0A5B7ET08"/>
<gene>
    <name evidence="1" type="ORF">E2C01_031273</name>
</gene>
<accession>A0A5B7ET08</accession>
<keyword evidence="2" id="KW-1185">Reference proteome</keyword>
<dbReference type="EMBL" id="VSRR010003881">
    <property type="protein sequence ID" value="MPC37781.1"/>
    <property type="molecule type" value="Genomic_DNA"/>
</dbReference>
<comment type="caution">
    <text evidence="1">The sequence shown here is derived from an EMBL/GenBank/DDBJ whole genome shotgun (WGS) entry which is preliminary data.</text>
</comment>
<organism evidence="1 2">
    <name type="scientific">Portunus trituberculatus</name>
    <name type="common">Swimming crab</name>
    <name type="synonym">Neptunus trituberculatus</name>
    <dbReference type="NCBI Taxonomy" id="210409"/>
    <lineage>
        <taxon>Eukaryota</taxon>
        <taxon>Metazoa</taxon>
        <taxon>Ecdysozoa</taxon>
        <taxon>Arthropoda</taxon>
        <taxon>Crustacea</taxon>
        <taxon>Multicrustacea</taxon>
        <taxon>Malacostraca</taxon>
        <taxon>Eumalacostraca</taxon>
        <taxon>Eucarida</taxon>
        <taxon>Decapoda</taxon>
        <taxon>Pleocyemata</taxon>
        <taxon>Brachyura</taxon>
        <taxon>Eubrachyura</taxon>
        <taxon>Portunoidea</taxon>
        <taxon>Portunidae</taxon>
        <taxon>Portuninae</taxon>
        <taxon>Portunus</taxon>
    </lineage>
</organism>
<sequence>MRLRLRSRDSHEERSRWMGSAAGKGRAINFPKPKVYEFHKFSSGKGCINLRRGWESLLKML</sequence>
<evidence type="ECO:0000313" key="1">
    <source>
        <dbReference type="EMBL" id="MPC37781.1"/>
    </source>
</evidence>